<keyword evidence="3" id="KW-1185">Reference proteome</keyword>
<proteinExistence type="predicted"/>
<dbReference type="Proteomes" id="UP000002432">
    <property type="component" value="Chromosome"/>
</dbReference>
<protein>
    <recommendedName>
        <fullName evidence="4">Porin</fullName>
    </recommendedName>
</protein>
<dbReference type="HOGENOM" id="CLU_466029_0_0_0"/>
<dbReference type="EMBL" id="CP000360">
    <property type="protein sequence ID" value="ABF39836.1"/>
    <property type="molecule type" value="Genomic_DNA"/>
</dbReference>
<evidence type="ECO:0000256" key="1">
    <source>
        <dbReference type="SAM" id="MobiDB-lite"/>
    </source>
</evidence>
<organism evidence="2 3">
    <name type="scientific">Koribacter versatilis (strain Ellin345)</name>
    <dbReference type="NCBI Taxonomy" id="204669"/>
    <lineage>
        <taxon>Bacteria</taxon>
        <taxon>Pseudomonadati</taxon>
        <taxon>Acidobacteriota</taxon>
        <taxon>Terriglobia</taxon>
        <taxon>Terriglobales</taxon>
        <taxon>Candidatus Korobacteraceae</taxon>
        <taxon>Candidatus Korobacter</taxon>
    </lineage>
</organism>
<evidence type="ECO:0000313" key="2">
    <source>
        <dbReference type="EMBL" id="ABF39836.1"/>
    </source>
</evidence>
<evidence type="ECO:0008006" key="4">
    <source>
        <dbReference type="Google" id="ProtNLM"/>
    </source>
</evidence>
<gene>
    <name evidence="2" type="ordered locus">Acid345_0831</name>
</gene>
<dbReference type="eggNOG" id="COG3746">
    <property type="taxonomic scope" value="Bacteria"/>
</dbReference>
<feature type="region of interest" description="Disordered" evidence="1">
    <location>
        <begin position="113"/>
        <end position="135"/>
    </location>
</feature>
<evidence type="ECO:0000313" key="3">
    <source>
        <dbReference type="Proteomes" id="UP000002432"/>
    </source>
</evidence>
<dbReference type="RefSeq" id="WP_011521638.1">
    <property type="nucleotide sequence ID" value="NC_008009.1"/>
</dbReference>
<dbReference type="OrthoDB" id="5372286at2"/>
<dbReference type="EnsemblBacteria" id="ABF39836">
    <property type="protein sequence ID" value="ABF39836"/>
    <property type="gene ID" value="Acid345_0831"/>
</dbReference>
<name>Q1ITG4_KORVE</name>
<dbReference type="Pfam" id="PF16930">
    <property type="entry name" value="Porin_5"/>
    <property type="match status" value="1"/>
</dbReference>
<reference evidence="2 3" key="1">
    <citation type="journal article" date="2009" name="Appl. Environ. Microbiol.">
        <title>Three genomes from the phylum Acidobacteria provide insight into the lifestyles of these microorganisms in soils.</title>
        <authorList>
            <person name="Ward N.L."/>
            <person name="Challacombe J.F."/>
            <person name="Janssen P.H."/>
            <person name="Henrissat B."/>
            <person name="Coutinho P.M."/>
            <person name="Wu M."/>
            <person name="Xie G."/>
            <person name="Haft D.H."/>
            <person name="Sait M."/>
            <person name="Badger J."/>
            <person name="Barabote R.D."/>
            <person name="Bradley B."/>
            <person name="Brettin T.S."/>
            <person name="Brinkac L.M."/>
            <person name="Bruce D."/>
            <person name="Creasy T."/>
            <person name="Daugherty S.C."/>
            <person name="Davidsen T.M."/>
            <person name="DeBoy R.T."/>
            <person name="Detter J.C."/>
            <person name="Dodson R.J."/>
            <person name="Durkin A.S."/>
            <person name="Ganapathy A."/>
            <person name="Gwinn-Giglio M."/>
            <person name="Han C.S."/>
            <person name="Khouri H."/>
            <person name="Kiss H."/>
            <person name="Kothari S.P."/>
            <person name="Madupu R."/>
            <person name="Nelson K.E."/>
            <person name="Nelson W.C."/>
            <person name="Paulsen I."/>
            <person name="Penn K."/>
            <person name="Ren Q."/>
            <person name="Rosovitz M.J."/>
            <person name="Selengut J.D."/>
            <person name="Shrivastava S."/>
            <person name="Sullivan S.A."/>
            <person name="Tapia R."/>
            <person name="Thompson L.S."/>
            <person name="Watkins K.L."/>
            <person name="Yang Q."/>
            <person name="Yu C."/>
            <person name="Zafar N."/>
            <person name="Zhou L."/>
            <person name="Kuske C.R."/>
        </authorList>
    </citation>
    <scope>NUCLEOTIDE SEQUENCE [LARGE SCALE GENOMIC DNA]</scope>
    <source>
        <strain evidence="2 3">Ellin345</strain>
    </source>
</reference>
<dbReference type="KEGG" id="aba:Acid345_0831"/>
<sequence length="585" mass="64112">MLSHAGRFAGAVADVYLDRTIVVLLPPVTPAVHFCLKKEEEKYMTLQHTAPYARIALLLLVSATSVVAQSSATKAQTSSDDDLRAQVEELRQLVIAQQKRIEKLEHRGGEALVADTTSTPPPSQAGPQEPANQPVVSNVNRQLTSGSTDERIRNLERQIQGLGPISFSGDIRLRGEAFIDGPDDHSLVRTRARVRARFNATADLGDQFETGLSLASGDVNDPISTNQTLGGFYTRKAVALDQAFLTYKPHAFRALTLTGGKFRYPWVNTELTWDKDLNPEGFAQKLDFTFESQPVLKGISVVGFELPFAEVARMDATNKSIVQSVTYGGQLQTHWQLGPRVRFHAYSGFYDFHGADAIAIALAKASAKNPQTPLAGALPLQAGGNPVQNSIYTTTANNVVTVNGISYPTGVSSVTNAQFASKFGLFDNIARFDIDTAHPRAPLTLIGDFVQNTEACGNLSEIQTVPANTSSVIYKQSLNATCRASERRGYWLEARVGRLLKKGDWQSGYARIFVDREAVLGNFNYSDMRQGTNVTEHRVDTFYQLQNSVQLGATALIGRPIGILNSTGRVEPWLLRLQFDVTYIF</sequence>
<dbReference type="InterPro" id="IPR032638">
    <property type="entry name" value="Porin_5"/>
</dbReference>
<accession>Q1ITG4</accession>
<dbReference type="STRING" id="204669.Acid345_0831"/>
<dbReference type="AlphaFoldDB" id="Q1ITG4"/>